<comment type="catalytic activity">
    <reaction evidence="8">
        <text>ATP + H2O = ADP + phosphate + H(+)</text>
        <dbReference type="Rhea" id="RHEA:13065"/>
        <dbReference type="ChEBI" id="CHEBI:15377"/>
        <dbReference type="ChEBI" id="CHEBI:15378"/>
        <dbReference type="ChEBI" id="CHEBI:30616"/>
        <dbReference type="ChEBI" id="CHEBI:43474"/>
        <dbReference type="ChEBI" id="CHEBI:456216"/>
        <dbReference type="EC" id="3.6.4.13"/>
    </reaction>
</comment>
<dbReference type="PROSITE" id="PS51192">
    <property type="entry name" value="HELICASE_ATP_BIND_1"/>
    <property type="match status" value="1"/>
</dbReference>
<keyword evidence="2" id="KW-0547">Nucleotide-binding</keyword>
<dbReference type="OrthoDB" id="1191041at2759"/>
<evidence type="ECO:0000256" key="7">
    <source>
        <dbReference type="ARBA" id="ARBA00038041"/>
    </source>
</evidence>
<dbReference type="SMART" id="SM00487">
    <property type="entry name" value="DEXDc"/>
    <property type="match status" value="1"/>
</dbReference>
<name>A0A9W8HP18_9FUNG</name>
<dbReference type="PROSITE" id="PS51195">
    <property type="entry name" value="Q_MOTIF"/>
    <property type="match status" value="1"/>
</dbReference>
<dbReference type="InterPro" id="IPR014014">
    <property type="entry name" value="RNA_helicase_DEAD_Q_motif"/>
</dbReference>
<feature type="domain" description="Helicase ATP-binding" evidence="11">
    <location>
        <begin position="41"/>
        <end position="224"/>
    </location>
</feature>
<dbReference type="CDD" id="cd17961">
    <property type="entry name" value="DEADc_DDX56"/>
    <property type="match status" value="1"/>
</dbReference>
<dbReference type="InterPro" id="IPR011545">
    <property type="entry name" value="DEAD/DEAH_box_helicase_dom"/>
</dbReference>
<evidence type="ECO:0000256" key="8">
    <source>
        <dbReference type="ARBA" id="ARBA00047984"/>
    </source>
</evidence>
<dbReference type="InterPro" id="IPR001650">
    <property type="entry name" value="Helicase_C-like"/>
</dbReference>
<protein>
    <recommendedName>
        <fullName evidence="1">RNA helicase</fullName>
        <ecNumber evidence="1">3.6.4.13</ecNumber>
    </recommendedName>
</protein>
<dbReference type="GO" id="GO:0003724">
    <property type="term" value="F:RNA helicase activity"/>
    <property type="evidence" value="ECO:0007669"/>
    <property type="project" value="UniProtKB-EC"/>
</dbReference>
<dbReference type="AlphaFoldDB" id="A0A9W8HP18"/>
<dbReference type="InterPro" id="IPR050079">
    <property type="entry name" value="DEAD_box_RNA_helicase"/>
</dbReference>
<keyword evidence="15" id="KW-1185">Reference proteome</keyword>
<evidence type="ECO:0000256" key="6">
    <source>
        <dbReference type="ARBA" id="ARBA00022884"/>
    </source>
</evidence>
<dbReference type="EMBL" id="JANBUO010002494">
    <property type="protein sequence ID" value="KAJ2794555.1"/>
    <property type="molecule type" value="Genomic_DNA"/>
</dbReference>
<evidence type="ECO:0000256" key="1">
    <source>
        <dbReference type="ARBA" id="ARBA00012552"/>
    </source>
</evidence>
<evidence type="ECO:0000259" key="13">
    <source>
        <dbReference type="PROSITE" id="PS51195"/>
    </source>
</evidence>
<evidence type="ECO:0000259" key="12">
    <source>
        <dbReference type="PROSITE" id="PS51194"/>
    </source>
</evidence>
<gene>
    <name evidence="14" type="primary">DBP9</name>
    <name evidence="14" type="ORF">H4R20_006184</name>
</gene>
<dbReference type="GO" id="GO:0003723">
    <property type="term" value="F:RNA binding"/>
    <property type="evidence" value="ECO:0007669"/>
    <property type="project" value="UniProtKB-KW"/>
</dbReference>
<dbReference type="PROSITE" id="PS51194">
    <property type="entry name" value="HELICASE_CTER"/>
    <property type="match status" value="1"/>
</dbReference>
<accession>A0A9W8HP18</accession>
<dbReference type="GO" id="GO:0016787">
    <property type="term" value="F:hydrolase activity"/>
    <property type="evidence" value="ECO:0007669"/>
    <property type="project" value="UniProtKB-KW"/>
</dbReference>
<feature type="short sequence motif" description="Q motif" evidence="9">
    <location>
        <begin position="10"/>
        <end position="38"/>
    </location>
</feature>
<dbReference type="Proteomes" id="UP001140094">
    <property type="component" value="Unassembled WGS sequence"/>
</dbReference>
<dbReference type="SMART" id="SM00490">
    <property type="entry name" value="HELICc"/>
    <property type="match status" value="1"/>
</dbReference>
<dbReference type="SUPFAM" id="SSF52540">
    <property type="entry name" value="P-loop containing nucleoside triphosphate hydrolases"/>
    <property type="match status" value="2"/>
</dbReference>
<feature type="compositionally biased region" description="Basic residues" evidence="10">
    <location>
        <begin position="585"/>
        <end position="597"/>
    </location>
</feature>
<feature type="region of interest" description="Disordered" evidence="10">
    <location>
        <begin position="324"/>
        <end position="395"/>
    </location>
</feature>
<evidence type="ECO:0000313" key="14">
    <source>
        <dbReference type="EMBL" id="KAJ2794555.1"/>
    </source>
</evidence>
<dbReference type="Gene3D" id="3.40.50.300">
    <property type="entry name" value="P-loop containing nucleotide triphosphate hydrolases"/>
    <property type="match status" value="2"/>
</dbReference>
<comment type="similarity">
    <text evidence="7">Belongs to the DEAD box helicase family. DDX56/DBP9 subfamily.</text>
</comment>
<evidence type="ECO:0000259" key="11">
    <source>
        <dbReference type="PROSITE" id="PS51192"/>
    </source>
</evidence>
<dbReference type="EC" id="3.6.4.13" evidence="1"/>
<evidence type="ECO:0000256" key="2">
    <source>
        <dbReference type="ARBA" id="ARBA00022741"/>
    </source>
</evidence>
<dbReference type="Pfam" id="PF00271">
    <property type="entry name" value="Helicase_C"/>
    <property type="match status" value="2"/>
</dbReference>
<dbReference type="InterPro" id="IPR014001">
    <property type="entry name" value="Helicase_ATP-bd"/>
</dbReference>
<dbReference type="Pfam" id="PF00270">
    <property type="entry name" value="DEAD"/>
    <property type="match status" value="1"/>
</dbReference>
<proteinExistence type="inferred from homology"/>
<evidence type="ECO:0000313" key="15">
    <source>
        <dbReference type="Proteomes" id="UP001140094"/>
    </source>
</evidence>
<sequence>MDEKLLDKKATFLSLDLDDRLLRALGNMGLVHPTLVQAKAIPLALAGKDILARAKTGSGKTAAYCLPLLHKILSTKDGLPINSEHRKQTRALILVPTRELAEQVTKYVSDLIKFCGKEIAVVNIAKSTPLHMQVPLLAEQPDVVVSTPAKIMKHLVSRSIDLSQSLETLVIDEADLVLSFGYEDDVKGIISRLPKIHQSMLLSATLNKGVDTLKKLVLSTPAILKLEDDTEESRKLVQYVVRCTEDEKYLLTYVILKLRLIAGKCLLFVNDIDRSYRLKLFLEQFSIKACVLNSELPLNSRYHIVEEFNRGVYDYIIATDESDRMGEADEKAEDDSDIEAGDNVEDANNDDGSNVNEDKSATEDSDKKQKKEKPGSKSNEKKASGKRKRTQDKEYGVSRGIDFKGVTAVINFDFPPSARAYTHRVGRTARAGNRGMSLSFVGKEDVKSKTKDHLKDEAVFERVAVQQRKKGCEIMPYKFDMQQVEGFRYRSADALRVVSKTAIREARIKEIKNEILNSEKLKSYFEDKPNDLQFLQHDKAVHPSQVQPHMKHVPHYLLPKISGIAQADGIATTPNVGFVPFNKPKTNKRRKGGRRPQKGADPLKNLGKKHRK</sequence>
<keyword evidence="5" id="KW-0067">ATP-binding</keyword>
<feature type="compositionally biased region" description="Basic and acidic residues" evidence="10">
    <location>
        <begin position="356"/>
        <end position="383"/>
    </location>
</feature>
<feature type="compositionally biased region" description="Acidic residues" evidence="10">
    <location>
        <begin position="330"/>
        <end position="349"/>
    </location>
</feature>
<dbReference type="GO" id="GO:0005524">
    <property type="term" value="F:ATP binding"/>
    <property type="evidence" value="ECO:0007669"/>
    <property type="project" value="UniProtKB-KW"/>
</dbReference>
<feature type="region of interest" description="Disordered" evidence="10">
    <location>
        <begin position="576"/>
        <end position="612"/>
    </location>
</feature>
<evidence type="ECO:0000256" key="4">
    <source>
        <dbReference type="ARBA" id="ARBA00022806"/>
    </source>
</evidence>
<comment type="caution">
    <text evidence="14">The sequence shown here is derived from an EMBL/GenBank/DDBJ whole genome shotgun (WGS) entry which is preliminary data.</text>
</comment>
<evidence type="ECO:0000256" key="5">
    <source>
        <dbReference type="ARBA" id="ARBA00022840"/>
    </source>
</evidence>
<keyword evidence="3 14" id="KW-0378">Hydrolase</keyword>
<feature type="domain" description="DEAD-box RNA helicase Q" evidence="13">
    <location>
        <begin position="10"/>
        <end position="38"/>
    </location>
</feature>
<keyword evidence="4 14" id="KW-0347">Helicase</keyword>
<evidence type="ECO:0000256" key="9">
    <source>
        <dbReference type="PROSITE-ProRule" id="PRU00552"/>
    </source>
</evidence>
<feature type="domain" description="Helicase C-terminal" evidence="12">
    <location>
        <begin position="235"/>
        <end position="471"/>
    </location>
</feature>
<reference evidence="14" key="1">
    <citation type="submission" date="2022-07" db="EMBL/GenBank/DDBJ databases">
        <title>Phylogenomic reconstructions and comparative analyses of Kickxellomycotina fungi.</title>
        <authorList>
            <person name="Reynolds N.K."/>
            <person name="Stajich J.E."/>
            <person name="Barry K."/>
            <person name="Grigoriev I.V."/>
            <person name="Crous P."/>
            <person name="Smith M.E."/>
        </authorList>
    </citation>
    <scope>NUCLEOTIDE SEQUENCE</scope>
    <source>
        <strain evidence="14">NRRL 1565</strain>
    </source>
</reference>
<keyword evidence="6" id="KW-0694">RNA-binding</keyword>
<dbReference type="InterPro" id="IPR027417">
    <property type="entry name" value="P-loop_NTPase"/>
</dbReference>
<evidence type="ECO:0000256" key="10">
    <source>
        <dbReference type="SAM" id="MobiDB-lite"/>
    </source>
</evidence>
<dbReference type="GO" id="GO:0005829">
    <property type="term" value="C:cytosol"/>
    <property type="evidence" value="ECO:0007669"/>
    <property type="project" value="TreeGrafter"/>
</dbReference>
<evidence type="ECO:0000256" key="3">
    <source>
        <dbReference type="ARBA" id="ARBA00022801"/>
    </source>
</evidence>
<organism evidence="14 15">
    <name type="scientific">Coemansia guatemalensis</name>
    <dbReference type="NCBI Taxonomy" id="2761395"/>
    <lineage>
        <taxon>Eukaryota</taxon>
        <taxon>Fungi</taxon>
        <taxon>Fungi incertae sedis</taxon>
        <taxon>Zoopagomycota</taxon>
        <taxon>Kickxellomycotina</taxon>
        <taxon>Kickxellomycetes</taxon>
        <taxon>Kickxellales</taxon>
        <taxon>Kickxellaceae</taxon>
        <taxon>Coemansia</taxon>
    </lineage>
</organism>
<dbReference type="PANTHER" id="PTHR47959">
    <property type="entry name" value="ATP-DEPENDENT RNA HELICASE RHLE-RELATED"/>
    <property type="match status" value="1"/>
</dbReference>
<dbReference type="CDD" id="cd18787">
    <property type="entry name" value="SF2_C_DEAD"/>
    <property type="match status" value="1"/>
</dbReference>
<dbReference type="PANTHER" id="PTHR47959:SF21">
    <property type="entry name" value="DEAD-BOX HELICASE 56"/>
    <property type="match status" value="1"/>
</dbReference>